<organism evidence="1 2">
    <name type="scientific">Trema orientale</name>
    <name type="common">Charcoal tree</name>
    <name type="synonym">Celtis orientalis</name>
    <dbReference type="NCBI Taxonomy" id="63057"/>
    <lineage>
        <taxon>Eukaryota</taxon>
        <taxon>Viridiplantae</taxon>
        <taxon>Streptophyta</taxon>
        <taxon>Embryophyta</taxon>
        <taxon>Tracheophyta</taxon>
        <taxon>Spermatophyta</taxon>
        <taxon>Magnoliopsida</taxon>
        <taxon>eudicotyledons</taxon>
        <taxon>Gunneridae</taxon>
        <taxon>Pentapetalae</taxon>
        <taxon>rosids</taxon>
        <taxon>fabids</taxon>
        <taxon>Rosales</taxon>
        <taxon>Cannabaceae</taxon>
        <taxon>Trema</taxon>
    </lineage>
</organism>
<reference evidence="2" key="1">
    <citation type="submission" date="2016-06" db="EMBL/GenBank/DDBJ databases">
        <title>Parallel loss of symbiosis genes in relatives of nitrogen-fixing non-legume Parasponia.</title>
        <authorList>
            <person name="Van Velzen R."/>
            <person name="Holmer R."/>
            <person name="Bu F."/>
            <person name="Rutten L."/>
            <person name="Van Zeijl A."/>
            <person name="Liu W."/>
            <person name="Santuari L."/>
            <person name="Cao Q."/>
            <person name="Sharma T."/>
            <person name="Shen D."/>
            <person name="Roswanjaya Y."/>
            <person name="Wardhani T."/>
            <person name="Kalhor M.S."/>
            <person name="Jansen J."/>
            <person name="Van den Hoogen J."/>
            <person name="Gungor B."/>
            <person name="Hartog M."/>
            <person name="Hontelez J."/>
            <person name="Verver J."/>
            <person name="Yang W.-C."/>
            <person name="Schijlen E."/>
            <person name="Repin R."/>
            <person name="Schilthuizen M."/>
            <person name="Schranz E."/>
            <person name="Heidstra R."/>
            <person name="Miyata K."/>
            <person name="Fedorova E."/>
            <person name="Kohlen W."/>
            <person name="Bisseling T."/>
            <person name="Smit S."/>
            <person name="Geurts R."/>
        </authorList>
    </citation>
    <scope>NUCLEOTIDE SEQUENCE [LARGE SCALE GENOMIC DNA]</scope>
    <source>
        <strain evidence="2">cv. RG33-2</strain>
    </source>
</reference>
<proteinExistence type="predicted"/>
<protein>
    <submittedName>
        <fullName evidence="1">Uncharacterized protein</fullName>
    </submittedName>
</protein>
<evidence type="ECO:0000313" key="2">
    <source>
        <dbReference type="Proteomes" id="UP000237000"/>
    </source>
</evidence>
<evidence type="ECO:0000313" key="1">
    <source>
        <dbReference type="EMBL" id="PON99444.1"/>
    </source>
</evidence>
<dbReference type="Proteomes" id="UP000237000">
    <property type="component" value="Unassembled WGS sequence"/>
</dbReference>
<dbReference type="EMBL" id="JXTC01000018">
    <property type="protein sequence ID" value="PON99444.1"/>
    <property type="molecule type" value="Genomic_DNA"/>
</dbReference>
<dbReference type="AlphaFoldDB" id="A0A2P5FNS7"/>
<gene>
    <name evidence="1" type="ORF">TorRG33x02_046110</name>
</gene>
<dbReference type="InParanoid" id="A0A2P5FNS7"/>
<name>A0A2P5FNS7_TREOI</name>
<comment type="caution">
    <text evidence="1">The sequence shown here is derived from an EMBL/GenBank/DDBJ whole genome shotgun (WGS) entry which is preliminary data.</text>
</comment>
<sequence>MSFKWIGGLLLYSLFTSSIIGLESCNWVVIGHGSLTVVTFPSVSKLDL</sequence>
<keyword evidence="2" id="KW-1185">Reference proteome</keyword>
<accession>A0A2P5FNS7</accession>